<comment type="caution">
    <text evidence="1">The sequence shown here is derived from an EMBL/GenBank/DDBJ whole genome shotgun (WGS) entry which is preliminary data.</text>
</comment>
<keyword evidence="2" id="KW-1185">Reference proteome</keyword>
<name>A0A6G0XGK8_APHCR</name>
<dbReference type="OrthoDB" id="6616719at2759"/>
<sequence length="117" mass="13108">MLETIDADPWGKLYKLVTRKLQGPPATTNMDAQAVLRITDTLFPTRPLVDTQILPVDVEFPPFSAEEVDKAVYRAQKITAPGMDGITGRILSAVYRFRPTMLTGLYNSVRQGWYCTS</sequence>
<proteinExistence type="predicted"/>
<evidence type="ECO:0000313" key="2">
    <source>
        <dbReference type="Proteomes" id="UP000478052"/>
    </source>
</evidence>
<dbReference type="EMBL" id="VUJU01007860">
    <property type="protein sequence ID" value="KAF0739320.1"/>
    <property type="molecule type" value="Genomic_DNA"/>
</dbReference>
<gene>
    <name evidence="1" type="ORF">FWK35_00028514</name>
</gene>
<evidence type="ECO:0000313" key="1">
    <source>
        <dbReference type="EMBL" id="KAF0739320.1"/>
    </source>
</evidence>
<keyword evidence="1" id="KW-0695">RNA-directed DNA polymerase</keyword>
<protein>
    <submittedName>
        <fullName evidence="1">Reverse transcriptase domain-containing protein</fullName>
    </submittedName>
</protein>
<dbReference type="Proteomes" id="UP000478052">
    <property type="component" value="Unassembled WGS sequence"/>
</dbReference>
<organism evidence="1 2">
    <name type="scientific">Aphis craccivora</name>
    <name type="common">Cowpea aphid</name>
    <dbReference type="NCBI Taxonomy" id="307492"/>
    <lineage>
        <taxon>Eukaryota</taxon>
        <taxon>Metazoa</taxon>
        <taxon>Ecdysozoa</taxon>
        <taxon>Arthropoda</taxon>
        <taxon>Hexapoda</taxon>
        <taxon>Insecta</taxon>
        <taxon>Pterygota</taxon>
        <taxon>Neoptera</taxon>
        <taxon>Paraneoptera</taxon>
        <taxon>Hemiptera</taxon>
        <taxon>Sternorrhyncha</taxon>
        <taxon>Aphidomorpha</taxon>
        <taxon>Aphidoidea</taxon>
        <taxon>Aphididae</taxon>
        <taxon>Aphidini</taxon>
        <taxon>Aphis</taxon>
        <taxon>Aphis</taxon>
    </lineage>
</organism>
<dbReference type="GO" id="GO:0003964">
    <property type="term" value="F:RNA-directed DNA polymerase activity"/>
    <property type="evidence" value="ECO:0007669"/>
    <property type="project" value="UniProtKB-KW"/>
</dbReference>
<accession>A0A6G0XGK8</accession>
<reference evidence="1 2" key="1">
    <citation type="submission" date="2019-08" db="EMBL/GenBank/DDBJ databases">
        <title>Whole genome of Aphis craccivora.</title>
        <authorList>
            <person name="Voronova N.V."/>
            <person name="Shulinski R.S."/>
            <person name="Bandarenka Y.V."/>
            <person name="Zhorov D.G."/>
            <person name="Warner D."/>
        </authorList>
    </citation>
    <scope>NUCLEOTIDE SEQUENCE [LARGE SCALE GENOMIC DNA]</scope>
    <source>
        <strain evidence="1">180601</strain>
        <tissue evidence="1">Whole Body</tissue>
    </source>
</reference>
<dbReference type="AlphaFoldDB" id="A0A6G0XGK8"/>
<keyword evidence="1" id="KW-0548">Nucleotidyltransferase</keyword>
<keyword evidence="1" id="KW-0808">Transferase</keyword>